<gene>
    <name evidence="3" type="ORF">PDIGIT_LOCUS14268</name>
</gene>
<evidence type="ECO:0000313" key="3">
    <source>
        <dbReference type="EMBL" id="CAI6341077.1"/>
    </source>
</evidence>
<keyword evidence="4" id="KW-1185">Reference proteome</keyword>
<proteinExistence type="predicted"/>
<dbReference type="InterPro" id="IPR002656">
    <property type="entry name" value="Acyl_transf_3_dom"/>
</dbReference>
<evidence type="ECO:0000313" key="4">
    <source>
        <dbReference type="Proteomes" id="UP001152607"/>
    </source>
</evidence>
<evidence type="ECO:0000256" key="1">
    <source>
        <dbReference type="SAM" id="Phobius"/>
    </source>
</evidence>
<dbReference type="OrthoDB" id="5819582at2759"/>
<keyword evidence="1" id="KW-1133">Transmembrane helix</keyword>
<protein>
    <recommendedName>
        <fullName evidence="2">Acyltransferase 3 domain-containing protein</fullName>
    </recommendedName>
</protein>
<keyword evidence="1" id="KW-0472">Membrane</keyword>
<dbReference type="GO" id="GO:0016747">
    <property type="term" value="F:acyltransferase activity, transferring groups other than amino-acyl groups"/>
    <property type="evidence" value="ECO:0007669"/>
    <property type="project" value="InterPro"/>
</dbReference>
<accession>A0A9W4XZ17</accession>
<feature type="transmembrane region" description="Helical" evidence="1">
    <location>
        <begin position="405"/>
        <end position="426"/>
    </location>
</feature>
<dbReference type="Proteomes" id="UP001152607">
    <property type="component" value="Unassembled WGS sequence"/>
</dbReference>
<dbReference type="PANTHER" id="PTHR23028">
    <property type="entry name" value="ACETYLTRANSFERASE"/>
    <property type="match status" value="1"/>
</dbReference>
<dbReference type="EMBL" id="CAOQHR010000011">
    <property type="protein sequence ID" value="CAI6341077.1"/>
    <property type="molecule type" value="Genomic_DNA"/>
</dbReference>
<keyword evidence="1" id="KW-0812">Transmembrane</keyword>
<dbReference type="InterPro" id="IPR050879">
    <property type="entry name" value="Acyltransferase_3"/>
</dbReference>
<feature type="transmembrane region" description="Helical" evidence="1">
    <location>
        <begin position="115"/>
        <end position="139"/>
    </location>
</feature>
<feature type="transmembrane region" description="Helical" evidence="1">
    <location>
        <begin position="76"/>
        <end position="95"/>
    </location>
</feature>
<comment type="caution">
    <text evidence="3">The sequence shown here is derived from an EMBL/GenBank/DDBJ whole genome shotgun (WGS) entry which is preliminary data.</text>
</comment>
<feature type="domain" description="Acyltransferase 3" evidence="2">
    <location>
        <begin position="69"/>
        <end position="462"/>
    </location>
</feature>
<dbReference type="AlphaFoldDB" id="A0A9W4XZ17"/>
<feature type="transmembrane region" description="Helical" evidence="1">
    <location>
        <begin position="168"/>
        <end position="191"/>
    </location>
</feature>
<dbReference type="Pfam" id="PF01757">
    <property type="entry name" value="Acyl_transf_3"/>
    <property type="match status" value="1"/>
</dbReference>
<name>A0A9W4XZ17_9PLEO</name>
<organism evidence="3 4">
    <name type="scientific">Periconia digitata</name>
    <dbReference type="NCBI Taxonomy" id="1303443"/>
    <lineage>
        <taxon>Eukaryota</taxon>
        <taxon>Fungi</taxon>
        <taxon>Dikarya</taxon>
        <taxon>Ascomycota</taxon>
        <taxon>Pezizomycotina</taxon>
        <taxon>Dothideomycetes</taxon>
        <taxon>Pleosporomycetidae</taxon>
        <taxon>Pleosporales</taxon>
        <taxon>Massarineae</taxon>
        <taxon>Periconiaceae</taxon>
        <taxon>Periconia</taxon>
    </lineage>
</organism>
<dbReference type="PANTHER" id="PTHR23028:SF134">
    <property type="entry name" value="PUTATIVE (AFU_ORTHOLOGUE AFUA_4G08520)-RELATED"/>
    <property type="match status" value="1"/>
</dbReference>
<feature type="transmembrane region" description="Helical" evidence="1">
    <location>
        <begin position="446"/>
        <end position="465"/>
    </location>
</feature>
<reference evidence="3" key="1">
    <citation type="submission" date="2023-01" db="EMBL/GenBank/DDBJ databases">
        <authorList>
            <person name="Van Ghelder C."/>
            <person name="Rancurel C."/>
        </authorList>
    </citation>
    <scope>NUCLEOTIDE SEQUENCE</scope>
    <source>
        <strain evidence="3">CNCM I-4278</strain>
    </source>
</reference>
<sequence>MVLAQDTKVTDASLLQPELQKKRELNFATMWKPLEAVASNTFRRSIISAIKPSFLCQNVKSRKIHPTGWLDGVRGYASLFVFLFHFIHCFTYKWLVGYGSEDRGGDNYRFFLLPVVRMTYAGQANVAIFWVLSGISLSLKPVQLAREQSWDRFFDTMFSSIFRRGMRLYLPVFFVQICVITAACLGFYNYAWALAQEWPFGGVNEAQFEVLATNWEQIQDWLGTMWELLNPFLHTYPKYDLHLWTIQREFQYSIVLFAVLVGFSKLRSHIRITLVALLFTYCMKVDQGDIALFIAGMGLAEYLQIRAENAVQLPSSEKPSTDEHSPTLLWGILLYTGLHLLSWPYEGAATSPGYIALSNAFTDFSSETDQRQIIGDQCRRVGAAVFLFSLCGCEWFRKPFMTNTAIYLGKISFPLYIIHGPINHMIGYPLVEAIWNRIGSESTFTYSFGIGFGFCITAMIVIWLADIMSKLVDAPSVRFGRSLQEKWSC</sequence>
<evidence type="ECO:0000259" key="2">
    <source>
        <dbReference type="Pfam" id="PF01757"/>
    </source>
</evidence>